<evidence type="ECO:0000313" key="3">
    <source>
        <dbReference type="Proteomes" id="UP001434883"/>
    </source>
</evidence>
<comment type="caution">
    <text evidence="2">The sequence shown here is derived from an EMBL/GenBank/DDBJ whole genome shotgun (WGS) entry which is preliminary data.</text>
</comment>
<feature type="non-terminal residue" evidence="2">
    <location>
        <position position="1"/>
    </location>
</feature>
<reference evidence="2 3" key="1">
    <citation type="submission" date="2021-06" db="EMBL/GenBank/DDBJ databases">
        <authorList>
            <person name="Palmer J.M."/>
        </authorList>
    </citation>
    <scope>NUCLEOTIDE SEQUENCE [LARGE SCALE GENOMIC DNA]</scope>
    <source>
        <strain evidence="2 3">XC_2019</strain>
        <tissue evidence="2">Muscle</tissue>
    </source>
</reference>
<keyword evidence="3" id="KW-1185">Reference proteome</keyword>
<evidence type="ECO:0000313" key="2">
    <source>
        <dbReference type="EMBL" id="MEQ2198109.1"/>
    </source>
</evidence>
<organism evidence="2 3">
    <name type="scientific">Xenoophorus captivus</name>
    <dbReference type="NCBI Taxonomy" id="1517983"/>
    <lineage>
        <taxon>Eukaryota</taxon>
        <taxon>Metazoa</taxon>
        <taxon>Chordata</taxon>
        <taxon>Craniata</taxon>
        <taxon>Vertebrata</taxon>
        <taxon>Euteleostomi</taxon>
        <taxon>Actinopterygii</taxon>
        <taxon>Neopterygii</taxon>
        <taxon>Teleostei</taxon>
        <taxon>Neoteleostei</taxon>
        <taxon>Acanthomorphata</taxon>
        <taxon>Ovalentaria</taxon>
        <taxon>Atherinomorphae</taxon>
        <taxon>Cyprinodontiformes</taxon>
        <taxon>Goodeidae</taxon>
        <taxon>Xenoophorus</taxon>
    </lineage>
</organism>
<feature type="compositionally biased region" description="Basic and acidic residues" evidence="1">
    <location>
        <begin position="14"/>
        <end position="26"/>
    </location>
</feature>
<dbReference type="Proteomes" id="UP001434883">
    <property type="component" value="Unassembled WGS sequence"/>
</dbReference>
<accession>A0ABV0QQJ5</accession>
<proteinExistence type="predicted"/>
<feature type="region of interest" description="Disordered" evidence="1">
    <location>
        <begin position="1"/>
        <end position="39"/>
    </location>
</feature>
<name>A0ABV0QQJ5_9TELE</name>
<evidence type="ECO:0000256" key="1">
    <source>
        <dbReference type="SAM" id="MobiDB-lite"/>
    </source>
</evidence>
<gene>
    <name evidence="2" type="ORF">XENOCAPTIV_008043</name>
</gene>
<sequence length="176" mass="19964">VNSSLASSIRRRSLKNDDEAVVDRGGTRSQQRANFEQEDFEGNKKRKAASCCCCCRVHPLCPNNCCFPSLQLFMLLREEQSRRQELWVSSVCISNVMITQRITKRLNKDTSGAEYIRMTKDEFSFLSLQNGITIKASEASAQLVFELLLIVKQSVLHLTIIPLDHLCMEVITPCYG</sequence>
<dbReference type="EMBL" id="JAHRIN010018735">
    <property type="protein sequence ID" value="MEQ2198109.1"/>
    <property type="molecule type" value="Genomic_DNA"/>
</dbReference>
<protein>
    <submittedName>
        <fullName evidence="2">Uncharacterized protein</fullName>
    </submittedName>
</protein>